<dbReference type="InterPro" id="IPR002478">
    <property type="entry name" value="PUA"/>
</dbReference>
<dbReference type="InterPro" id="IPR036974">
    <property type="entry name" value="PUA_sf"/>
</dbReference>
<dbReference type="Gene3D" id="3.30.750.80">
    <property type="entry name" value="RNA methyltransferase domain (HRMD) like"/>
    <property type="match status" value="1"/>
</dbReference>
<dbReference type="SUPFAM" id="SSF88697">
    <property type="entry name" value="PUA domain-like"/>
    <property type="match status" value="1"/>
</dbReference>
<dbReference type="GO" id="GO:0006364">
    <property type="term" value="P:rRNA processing"/>
    <property type="evidence" value="ECO:0007669"/>
    <property type="project" value="UniProtKB-KW"/>
</dbReference>
<comment type="subcellular location">
    <subcellularLocation>
        <location evidence="1">Cytoplasm</location>
    </subcellularLocation>
</comment>
<dbReference type="GO" id="GO:0032259">
    <property type="term" value="P:methylation"/>
    <property type="evidence" value="ECO:0007669"/>
    <property type="project" value="UniProtKB-KW"/>
</dbReference>
<dbReference type="EMBL" id="FNZX01000014">
    <property type="protein sequence ID" value="SEK90700.1"/>
    <property type="molecule type" value="Genomic_DNA"/>
</dbReference>
<evidence type="ECO:0000256" key="7">
    <source>
        <dbReference type="ARBA" id="ARBA00022884"/>
    </source>
</evidence>
<dbReference type="InterPro" id="IPR029063">
    <property type="entry name" value="SAM-dependent_MTases_sf"/>
</dbReference>
<protein>
    <submittedName>
        <fullName evidence="10">23S rRNA (Cytosine1962-C5)-methyltransferase</fullName>
    </submittedName>
</protein>
<dbReference type="CDD" id="cd21153">
    <property type="entry name" value="PUA_RlmI"/>
    <property type="match status" value="1"/>
</dbReference>
<organism evidence="10 11">
    <name type="scientific">Pseudobutyrivibrio ruminis</name>
    <dbReference type="NCBI Taxonomy" id="46206"/>
    <lineage>
        <taxon>Bacteria</taxon>
        <taxon>Bacillati</taxon>
        <taxon>Bacillota</taxon>
        <taxon>Clostridia</taxon>
        <taxon>Lachnospirales</taxon>
        <taxon>Lachnospiraceae</taxon>
        <taxon>Pseudobutyrivibrio</taxon>
    </lineage>
</organism>
<evidence type="ECO:0000256" key="5">
    <source>
        <dbReference type="ARBA" id="ARBA00022679"/>
    </source>
</evidence>
<evidence type="ECO:0000313" key="10">
    <source>
        <dbReference type="EMBL" id="SEK90700.1"/>
    </source>
</evidence>
<evidence type="ECO:0000256" key="4">
    <source>
        <dbReference type="ARBA" id="ARBA00022603"/>
    </source>
</evidence>
<evidence type="ECO:0000313" key="11">
    <source>
        <dbReference type="Proteomes" id="UP000182321"/>
    </source>
</evidence>
<dbReference type="InterPro" id="IPR019614">
    <property type="entry name" value="SAM-dep_methyl-trfase"/>
</dbReference>
<keyword evidence="3" id="KW-0698">rRNA processing</keyword>
<accession>A0A1H7KW09</accession>
<comment type="similarity">
    <text evidence="8">Belongs to the methyltransferase superfamily. RlmI family.</text>
</comment>
<dbReference type="Gene3D" id="2.30.130.10">
    <property type="entry name" value="PUA domain"/>
    <property type="match status" value="1"/>
</dbReference>
<dbReference type="SUPFAM" id="SSF53335">
    <property type="entry name" value="S-adenosyl-L-methionine-dependent methyltransferases"/>
    <property type="match status" value="1"/>
</dbReference>
<dbReference type="PROSITE" id="PS50890">
    <property type="entry name" value="PUA"/>
    <property type="match status" value="1"/>
</dbReference>
<dbReference type="CDD" id="cd02440">
    <property type="entry name" value="AdoMet_MTases"/>
    <property type="match status" value="1"/>
</dbReference>
<dbReference type="CDD" id="cd11572">
    <property type="entry name" value="RlmI_M_like"/>
    <property type="match status" value="1"/>
</dbReference>
<dbReference type="RefSeq" id="WP_177175720.1">
    <property type="nucleotide sequence ID" value="NZ_FNZX01000014.1"/>
</dbReference>
<dbReference type="GO" id="GO:0003723">
    <property type="term" value="F:RNA binding"/>
    <property type="evidence" value="ECO:0007669"/>
    <property type="project" value="UniProtKB-KW"/>
</dbReference>
<dbReference type="SMART" id="SM00359">
    <property type="entry name" value="PUA"/>
    <property type="match status" value="1"/>
</dbReference>
<keyword evidence="4 10" id="KW-0489">Methyltransferase</keyword>
<dbReference type="Gene3D" id="3.40.50.150">
    <property type="entry name" value="Vaccinia Virus protein VP39"/>
    <property type="match status" value="1"/>
</dbReference>
<evidence type="ECO:0000256" key="1">
    <source>
        <dbReference type="ARBA" id="ARBA00004496"/>
    </source>
</evidence>
<sequence>MNEAIVTLKKGEGRTIKAGGAWIFDNEIDSVTGSFENGDIVVVHDFDGYMMGRGFINTNSKIRVRMMTRKKDQMIDDEFIKMRVQNAWDYRKNVLLEKDLNCCRVIFGEADFLPGLVIDKYDDVLVVESLALGIDKFKLQIVDYLKEAMAADGFSVRGVYERSDAAVRKKEGLAPYKGFIGDEFDTNVEIVENGVHYMVDVVNGQKTGFFLDQKYNRLAIQRLCKGKKVLDCFTHMGTFALNAGIAGAADVTGLDISEFAVSQATANAKLNGLDSTVKFRQANVLDELPKLAEAGEKYDVVILDPPAFTKSREATKNAMKGYREINMKGLKLVKDGGYLATCSCSHFMTQELFVKVIGQAAQAAHKRLRQVEFRTQAPDHPILWAADESYYLKFLVFQVVDEK</sequence>
<proteinExistence type="inferred from homology"/>
<dbReference type="InterPro" id="IPR041532">
    <property type="entry name" value="RlmI-like_PUA"/>
</dbReference>
<dbReference type="eggNOG" id="COG1092">
    <property type="taxonomic scope" value="Bacteria"/>
</dbReference>
<name>A0A1H7KW09_9FIRM</name>
<dbReference type="Pfam" id="PF10672">
    <property type="entry name" value="Methyltrans_SAM"/>
    <property type="match status" value="1"/>
</dbReference>
<evidence type="ECO:0000256" key="8">
    <source>
        <dbReference type="ARBA" id="ARBA00038091"/>
    </source>
</evidence>
<dbReference type="Proteomes" id="UP000182321">
    <property type="component" value="Unassembled WGS sequence"/>
</dbReference>
<dbReference type="PANTHER" id="PTHR42873">
    <property type="entry name" value="RIBOSOMAL RNA LARGE SUBUNIT METHYLTRANSFERASE"/>
    <property type="match status" value="1"/>
</dbReference>
<feature type="domain" description="PUA" evidence="9">
    <location>
        <begin position="4"/>
        <end position="89"/>
    </location>
</feature>
<dbReference type="PANTHER" id="PTHR42873:SF1">
    <property type="entry name" value="S-ADENOSYLMETHIONINE-DEPENDENT METHYLTRANSFERASE DOMAIN-CONTAINING PROTEIN"/>
    <property type="match status" value="1"/>
</dbReference>
<dbReference type="AlphaFoldDB" id="A0A1H7KW09"/>
<keyword evidence="2" id="KW-0963">Cytoplasm</keyword>
<evidence type="ECO:0000256" key="3">
    <source>
        <dbReference type="ARBA" id="ARBA00022552"/>
    </source>
</evidence>
<gene>
    <name evidence="10" type="ORF">SAMN02910377_02137</name>
</gene>
<evidence type="ECO:0000256" key="2">
    <source>
        <dbReference type="ARBA" id="ARBA00022490"/>
    </source>
</evidence>
<dbReference type="InterPro" id="IPR015947">
    <property type="entry name" value="PUA-like_sf"/>
</dbReference>
<keyword evidence="6" id="KW-0949">S-adenosyl-L-methionine</keyword>
<evidence type="ECO:0000259" key="9">
    <source>
        <dbReference type="SMART" id="SM00359"/>
    </source>
</evidence>
<dbReference type="GO" id="GO:0005737">
    <property type="term" value="C:cytoplasm"/>
    <property type="evidence" value="ECO:0007669"/>
    <property type="project" value="UniProtKB-SubCell"/>
</dbReference>
<dbReference type="Pfam" id="PF17785">
    <property type="entry name" value="PUA_3"/>
    <property type="match status" value="1"/>
</dbReference>
<keyword evidence="11" id="KW-1185">Reference proteome</keyword>
<evidence type="ECO:0000256" key="6">
    <source>
        <dbReference type="ARBA" id="ARBA00022691"/>
    </source>
</evidence>
<reference evidence="11" key="1">
    <citation type="submission" date="2016-10" db="EMBL/GenBank/DDBJ databases">
        <authorList>
            <person name="Varghese N."/>
        </authorList>
    </citation>
    <scope>NUCLEOTIDE SEQUENCE [LARGE SCALE GENOMIC DNA]</scope>
    <source>
        <strain evidence="11">ACV-9</strain>
    </source>
</reference>
<keyword evidence="5 10" id="KW-0808">Transferase</keyword>
<keyword evidence="7" id="KW-0694">RNA-binding</keyword>
<dbReference type="GO" id="GO:0008168">
    <property type="term" value="F:methyltransferase activity"/>
    <property type="evidence" value="ECO:0007669"/>
    <property type="project" value="UniProtKB-KW"/>
</dbReference>